<organism evidence="13 14">
    <name type="scientific">Desulfuribacillus stibiiarsenatis</name>
    <dbReference type="NCBI Taxonomy" id="1390249"/>
    <lineage>
        <taxon>Bacteria</taxon>
        <taxon>Bacillati</taxon>
        <taxon>Bacillota</taxon>
        <taxon>Desulfuribacillia</taxon>
        <taxon>Desulfuribacillales</taxon>
        <taxon>Desulfuribacillaceae</taxon>
        <taxon>Desulfuribacillus</taxon>
    </lineage>
</organism>
<dbReference type="PANTHER" id="PTHR43653:SF1">
    <property type="entry name" value="CYTOCHROME C-TYPE BIOGENESIS PROTEIN CCMF"/>
    <property type="match status" value="1"/>
</dbReference>
<keyword evidence="3" id="KW-1003">Cell membrane</keyword>
<evidence type="ECO:0000256" key="9">
    <source>
        <dbReference type="ARBA" id="ARBA00037230"/>
    </source>
</evidence>
<accession>A0A1E5L834</accession>
<feature type="transmembrane region" description="Helical" evidence="10">
    <location>
        <begin position="178"/>
        <end position="199"/>
    </location>
</feature>
<dbReference type="AlphaFoldDB" id="A0A1E5L834"/>
<comment type="similarity">
    <text evidence="2">Belongs to the CcmF/CycK/Ccl1/NrfE/CcsA family.</text>
</comment>
<evidence type="ECO:0000259" key="11">
    <source>
        <dbReference type="Pfam" id="PF01578"/>
    </source>
</evidence>
<keyword evidence="8 10" id="KW-0472">Membrane</keyword>
<dbReference type="InterPro" id="IPR003568">
    <property type="entry name" value="Cyt_c_biogenesis_CcmF"/>
</dbReference>
<feature type="transmembrane region" description="Helical" evidence="10">
    <location>
        <begin position="279"/>
        <end position="298"/>
    </location>
</feature>
<dbReference type="InterPro" id="IPR003567">
    <property type="entry name" value="Cyt_c_biogenesis"/>
</dbReference>
<dbReference type="Pfam" id="PF16327">
    <property type="entry name" value="CcmF_C"/>
    <property type="match status" value="1"/>
</dbReference>
<feature type="transmembrane region" description="Helical" evidence="10">
    <location>
        <begin position="89"/>
        <end position="112"/>
    </location>
</feature>
<feature type="transmembrane region" description="Helical" evidence="10">
    <location>
        <begin position="451"/>
        <end position="469"/>
    </location>
</feature>
<evidence type="ECO:0000256" key="5">
    <source>
        <dbReference type="ARBA" id="ARBA00022692"/>
    </source>
</evidence>
<feature type="transmembrane region" description="Helical" evidence="10">
    <location>
        <begin position="250"/>
        <end position="267"/>
    </location>
</feature>
<keyword evidence="5 10" id="KW-0812">Transmembrane</keyword>
<comment type="function">
    <text evidence="9">Required for the biogenesis of c-type cytochromes. Possible subunit of a heme lyase.</text>
</comment>
<dbReference type="PANTHER" id="PTHR43653">
    <property type="entry name" value="CYTOCHROME C ASSEMBLY PROTEIN-RELATED"/>
    <property type="match status" value="1"/>
</dbReference>
<reference evidence="13 14" key="1">
    <citation type="submission" date="2016-09" db="EMBL/GenBank/DDBJ databases">
        <title>Desulfuribacillus arsenicus sp. nov., an obligately anaerobic, dissimilatory arsenic- and antimonate-reducing bacterium isolated from anoxic sediments.</title>
        <authorList>
            <person name="Abin C.A."/>
            <person name="Hollibaugh J.T."/>
        </authorList>
    </citation>
    <scope>NUCLEOTIDE SEQUENCE [LARGE SCALE GENOMIC DNA]</scope>
    <source>
        <strain evidence="13 14">MLFW-2</strain>
    </source>
</reference>
<dbReference type="Proteomes" id="UP000095255">
    <property type="component" value="Unassembled WGS sequence"/>
</dbReference>
<evidence type="ECO:0000313" key="13">
    <source>
        <dbReference type="EMBL" id="OEH86103.1"/>
    </source>
</evidence>
<dbReference type="InterPro" id="IPR032523">
    <property type="entry name" value="CcmF_C"/>
</dbReference>
<dbReference type="GO" id="GO:0015232">
    <property type="term" value="F:heme transmembrane transporter activity"/>
    <property type="evidence" value="ECO:0007669"/>
    <property type="project" value="InterPro"/>
</dbReference>
<name>A0A1E5L834_9FIRM</name>
<evidence type="ECO:0000256" key="10">
    <source>
        <dbReference type="SAM" id="Phobius"/>
    </source>
</evidence>
<evidence type="ECO:0000313" key="14">
    <source>
        <dbReference type="Proteomes" id="UP000095255"/>
    </source>
</evidence>
<keyword evidence="14" id="KW-1185">Reference proteome</keyword>
<dbReference type="EMBL" id="MJAT01000007">
    <property type="protein sequence ID" value="OEH86103.1"/>
    <property type="molecule type" value="Genomic_DNA"/>
</dbReference>
<dbReference type="GO" id="GO:0005886">
    <property type="term" value="C:plasma membrane"/>
    <property type="evidence" value="ECO:0007669"/>
    <property type="project" value="UniProtKB-SubCell"/>
</dbReference>
<dbReference type="RefSeq" id="WP_069701530.1">
    <property type="nucleotide sequence ID" value="NZ_MJAT01000007.1"/>
</dbReference>
<evidence type="ECO:0000256" key="7">
    <source>
        <dbReference type="ARBA" id="ARBA00022989"/>
    </source>
</evidence>
<keyword evidence="6" id="KW-0201">Cytochrome c-type biogenesis</keyword>
<evidence type="ECO:0000256" key="2">
    <source>
        <dbReference type="ARBA" id="ARBA00009186"/>
    </source>
</evidence>
<feature type="transmembrane region" description="Helical" evidence="10">
    <location>
        <begin position="351"/>
        <end position="374"/>
    </location>
</feature>
<feature type="transmembrane region" description="Helical" evidence="10">
    <location>
        <begin position="426"/>
        <end position="445"/>
    </location>
</feature>
<proteinExistence type="inferred from homology"/>
<feature type="transmembrane region" description="Helical" evidence="10">
    <location>
        <begin position="46"/>
        <end position="69"/>
    </location>
</feature>
<evidence type="ECO:0000256" key="4">
    <source>
        <dbReference type="ARBA" id="ARBA00022519"/>
    </source>
</evidence>
<dbReference type="GO" id="GO:0020037">
    <property type="term" value="F:heme binding"/>
    <property type="evidence" value="ECO:0007669"/>
    <property type="project" value="InterPro"/>
</dbReference>
<sequence>MIAQLGYIAILISLALAIYGFGAFLYGVKNEDYKLINSAKGAIKSIALLSTVAASILFYVLATSDFRVLSVYKYTSTDLPMMYKLSAFWAGNAGSLMLWGWVLSLFTFFIIFSPKLKNSKLLPYVGIMFLLNQIFFFFVLCFTANPFALNPDPTVTEGSGLNPMLQHPGMVFHPLTLYIGYVGFVVPFAFAMAALITKAVDDFWIKMTRRWTVIAWLFLTLGNLYGAQWAYVELGWGGYWAWDPVENASFMPWLTGTAFLHSIMIQERKNMLKIWNMSLIILTYGLTLFGTFLVRSGVLTSVHAFADSNIGSYFLVFLVFMMAISIYFVINNLQTLSEGGQFKSLLSKESSFLLNNLLLVGAAFAVFWGTIFPIVSEAIQGTRVTVGIPFFDRVNGPILLTMLLVMGICPLIAWQKSTIKNLVDNFLIPALLGVTVGAALFAYGIRNPWAIISYAVITFVLIIHIIEFYRGTRARMKMTRENVFTAFYRLITRSRRRYGGYIIHIGIILMAVGIVASNMYDTEELKTLAFGESLTIKDYVLTYESLEQVQEGVNDIVYADLRVEKGGSYLMQLQPEKIFYPTWHQPRTEVALHSTLIEDLYVVLSGWENDGTATFKVKVNPLVAWIWYGGYIVVLGTILAVWPGRYGNYVPRYRD</sequence>
<keyword evidence="4" id="KW-0997">Cell inner membrane</keyword>
<evidence type="ECO:0000256" key="3">
    <source>
        <dbReference type="ARBA" id="ARBA00022475"/>
    </source>
</evidence>
<feature type="transmembrane region" description="Helical" evidence="10">
    <location>
        <begin position="310"/>
        <end position="330"/>
    </location>
</feature>
<gene>
    <name evidence="13" type="ORF">BHU72_14355</name>
</gene>
<feature type="transmembrane region" description="Helical" evidence="10">
    <location>
        <begin position="625"/>
        <end position="644"/>
    </location>
</feature>
<evidence type="ECO:0000256" key="6">
    <source>
        <dbReference type="ARBA" id="ARBA00022748"/>
    </source>
</evidence>
<keyword evidence="7 10" id="KW-1133">Transmembrane helix</keyword>
<evidence type="ECO:0000256" key="8">
    <source>
        <dbReference type="ARBA" id="ARBA00023136"/>
    </source>
</evidence>
<dbReference type="Pfam" id="PF01578">
    <property type="entry name" value="Cytochrom_C_asm"/>
    <property type="match status" value="1"/>
</dbReference>
<evidence type="ECO:0000259" key="12">
    <source>
        <dbReference type="Pfam" id="PF16327"/>
    </source>
</evidence>
<dbReference type="PRINTS" id="PR01410">
    <property type="entry name" value="CCBIOGENESIS"/>
</dbReference>
<feature type="domain" description="Cytochrome c-type biogenesis protein CcmF C-terminal" evidence="12">
    <location>
        <begin position="315"/>
        <end position="641"/>
    </location>
</feature>
<feature type="transmembrane region" description="Helical" evidence="10">
    <location>
        <begin position="498"/>
        <end position="520"/>
    </location>
</feature>
<feature type="transmembrane region" description="Helical" evidence="10">
    <location>
        <begin position="394"/>
        <end position="414"/>
    </location>
</feature>
<protein>
    <submittedName>
        <fullName evidence="13">Cytochrome C biogenesis protein</fullName>
    </submittedName>
</protein>
<dbReference type="STRING" id="1390249.BHU72_14355"/>
<comment type="caution">
    <text evidence="13">The sequence shown here is derived from an EMBL/GenBank/DDBJ whole genome shotgun (WGS) entry which is preliminary data.</text>
</comment>
<feature type="transmembrane region" description="Helical" evidence="10">
    <location>
        <begin position="211"/>
        <end position="230"/>
    </location>
</feature>
<comment type="subcellular location">
    <subcellularLocation>
        <location evidence="1">Cell inner membrane</location>
        <topology evidence="1">Multi-pass membrane protein</topology>
    </subcellularLocation>
</comment>
<dbReference type="PRINTS" id="PR01411">
    <property type="entry name" value="CCMFBIOGNSIS"/>
</dbReference>
<dbReference type="InterPro" id="IPR002541">
    <property type="entry name" value="Cyt_c_assembly"/>
</dbReference>
<feature type="transmembrane region" description="Helical" evidence="10">
    <location>
        <begin position="6"/>
        <end position="26"/>
    </location>
</feature>
<feature type="transmembrane region" description="Helical" evidence="10">
    <location>
        <begin position="124"/>
        <end position="148"/>
    </location>
</feature>
<evidence type="ECO:0000256" key="1">
    <source>
        <dbReference type="ARBA" id="ARBA00004429"/>
    </source>
</evidence>
<feature type="domain" description="Cytochrome c assembly protein" evidence="11">
    <location>
        <begin position="89"/>
        <end position="296"/>
    </location>
</feature>
<dbReference type="GO" id="GO:0017004">
    <property type="term" value="P:cytochrome complex assembly"/>
    <property type="evidence" value="ECO:0007669"/>
    <property type="project" value="UniProtKB-KW"/>
</dbReference>